<feature type="domain" description="MacB-like periplasmic core" evidence="2">
    <location>
        <begin position="22"/>
        <end position="126"/>
    </location>
</feature>
<protein>
    <recommendedName>
        <fullName evidence="2">MacB-like periplasmic core domain-containing protein</fullName>
    </recommendedName>
</protein>
<evidence type="ECO:0000313" key="3">
    <source>
        <dbReference type="EMBL" id="SVD36653.1"/>
    </source>
</evidence>
<dbReference type="PANTHER" id="PTHR30572">
    <property type="entry name" value="MEMBRANE COMPONENT OF TRANSPORTER-RELATED"/>
    <property type="match status" value="1"/>
</dbReference>
<dbReference type="GO" id="GO:0005886">
    <property type="term" value="C:plasma membrane"/>
    <property type="evidence" value="ECO:0007669"/>
    <property type="project" value="TreeGrafter"/>
</dbReference>
<sequence>MRFRDIVSFATGAAIAHRLRAGLTALGISIGIAAVVLLTSIGEGLHQFVLTEFTQFGTNLISVTPGKATTFGGPMGGAFGTVRPLSIDDAEALTRVTGVQSTVAVVQGNALVEGGGRQRRTRVYGVG</sequence>
<keyword evidence="1" id="KW-1133">Transmembrane helix</keyword>
<name>A0A382UQW0_9ZZZZ</name>
<evidence type="ECO:0000256" key="1">
    <source>
        <dbReference type="SAM" id="Phobius"/>
    </source>
</evidence>
<accession>A0A382UQW0</accession>
<dbReference type="GO" id="GO:0022857">
    <property type="term" value="F:transmembrane transporter activity"/>
    <property type="evidence" value="ECO:0007669"/>
    <property type="project" value="TreeGrafter"/>
</dbReference>
<dbReference type="InterPro" id="IPR025857">
    <property type="entry name" value="MacB_PCD"/>
</dbReference>
<dbReference type="AlphaFoldDB" id="A0A382UQW0"/>
<dbReference type="Pfam" id="PF12704">
    <property type="entry name" value="MacB_PCD"/>
    <property type="match status" value="1"/>
</dbReference>
<feature type="transmembrane region" description="Helical" evidence="1">
    <location>
        <begin position="21"/>
        <end position="41"/>
    </location>
</feature>
<reference evidence="3" key="1">
    <citation type="submission" date="2018-05" db="EMBL/GenBank/DDBJ databases">
        <authorList>
            <person name="Lanie J.A."/>
            <person name="Ng W.-L."/>
            <person name="Kazmierczak K.M."/>
            <person name="Andrzejewski T.M."/>
            <person name="Davidsen T.M."/>
            <person name="Wayne K.J."/>
            <person name="Tettelin H."/>
            <person name="Glass J.I."/>
            <person name="Rusch D."/>
            <person name="Podicherti R."/>
            <person name="Tsui H.-C.T."/>
            <person name="Winkler M.E."/>
        </authorList>
    </citation>
    <scope>NUCLEOTIDE SEQUENCE</scope>
</reference>
<dbReference type="InterPro" id="IPR050250">
    <property type="entry name" value="Macrolide_Exporter_MacB"/>
</dbReference>
<dbReference type="PANTHER" id="PTHR30572:SF4">
    <property type="entry name" value="ABC TRANSPORTER PERMEASE YTRF"/>
    <property type="match status" value="1"/>
</dbReference>
<evidence type="ECO:0000259" key="2">
    <source>
        <dbReference type="Pfam" id="PF12704"/>
    </source>
</evidence>
<dbReference type="EMBL" id="UINC01146113">
    <property type="protein sequence ID" value="SVD36653.1"/>
    <property type="molecule type" value="Genomic_DNA"/>
</dbReference>
<gene>
    <name evidence="3" type="ORF">METZ01_LOCUS389507</name>
</gene>
<keyword evidence="1" id="KW-0472">Membrane</keyword>
<proteinExistence type="predicted"/>
<feature type="non-terminal residue" evidence="3">
    <location>
        <position position="127"/>
    </location>
</feature>
<organism evidence="3">
    <name type="scientific">marine metagenome</name>
    <dbReference type="NCBI Taxonomy" id="408172"/>
    <lineage>
        <taxon>unclassified sequences</taxon>
        <taxon>metagenomes</taxon>
        <taxon>ecological metagenomes</taxon>
    </lineage>
</organism>
<keyword evidence="1" id="KW-0812">Transmembrane</keyword>